<reference evidence="4 5" key="1">
    <citation type="submission" date="2020-08" db="EMBL/GenBank/DDBJ databases">
        <title>Bridging the membrane lipid divide: bacteria of the FCB group superphylum have the potential to synthesize archaeal ether lipids.</title>
        <authorList>
            <person name="Villanueva L."/>
            <person name="Von Meijenfeldt F.A.B."/>
            <person name="Westbye A.B."/>
            <person name="Yadav S."/>
            <person name="Hopmans E.C."/>
            <person name="Dutilh B.E."/>
            <person name="Sinninghe Damste J.S."/>
        </authorList>
    </citation>
    <scope>NUCLEOTIDE SEQUENCE [LARGE SCALE GENOMIC DNA]</scope>
    <source>
        <strain evidence="4">NIOZ-UU27</strain>
    </source>
</reference>
<dbReference type="GO" id="GO:0004673">
    <property type="term" value="F:protein histidine kinase activity"/>
    <property type="evidence" value="ECO:0007669"/>
    <property type="project" value="UniProtKB-EC"/>
</dbReference>
<dbReference type="Pfam" id="PF02518">
    <property type="entry name" value="HATPase_c"/>
    <property type="match status" value="1"/>
</dbReference>
<keyword evidence="4" id="KW-0547">Nucleotide-binding</keyword>
<accession>A0A8J6MWH9</accession>
<evidence type="ECO:0000313" key="4">
    <source>
        <dbReference type="EMBL" id="MBC8176867.1"/>
    </source>
</evidence>
<dbReference type="InterPro" id="IPR036890">
    <property type="entry name" value="HATPase_C_sf"/>
</dbReference>
<evidence type="ECO:0000256" key="2">
    <source>
        <dbReference type="ARBA" id="ARBA00012438"/>
    </source>
</evidence>
<dbReference type="Proteomes" id="UP000650524">
    <property type="component" value="Unassembled WGS sequence"/>
</dbReference>
<protein>
    <recommendedName>
        <fullName evidence="2">histidine kinase</fullName>
        <ecNumber evidence="2">2.7.13.3</ecNumber>
    </recommendedName>
</protein>
<organism evidence="4 5">
    <name type="scientific">Candidatus Desulfacyla euxinica</name>
    <dbReference type="NCBI Taxonomy" id="2841693"/>
    <lineage>
        <taxon>Bacteria</taxon>
        <taxon>Deltaproteobacteria</taxon>
        <taxon>Candidatus Desulfacyla</taxon>
    </lineage>
</organism>
<proteinExistence type="predicted"/>
<evidence type="ECO:0000256" key="1">
    <source>
        <dbReference type="ARBA" id="ARBA00000085"/>
    </source>
</evidence>
<comment type="catalytic activity">
    <reaction evidence="1">
        <text>ATP + protein L-histidine = ADP + protein N-phospho-L-histidine.</text>
        <dbReference type="EC" id="2.7.13.3"/>
    </reaction>
</comment>
<dbReference type="InterPro" id="IPR003594">
    <property type="entry name" value="HATPase_dom"/>
</dbReference>
<dbReference type="Gene3D" id="3.30.565.10">
    <property type="entry name" value="Histidine kinase-like ATPase, C-terminal domain"/>
    <property type="match status" value="1"/>
</dbReference>
<dbReference type="InterPro" id="IPR004358">
    <property type="entry name" value="Sig_transdc_His_kin-like_C"/>
</dbReference>
<dbReference type="EMBL" id="JACNJD010000170">
    <property type="protein sequence ID" value="MBC8176867.1"/>
    <property type="molecule type" value="Genomic_DNA"/>
</dbReference>
<dbReference type="PROSITE" id="PS50109">
    <property type="entry name" value="HIS_KIN"/>
    <property type="match status" value="1"/>
</dbReference>
<dbReference type="EC" id="2.7.13.3" evidence="2"/>
<keyword evidence="4" id="KW-0067">ATP-binding</keyword>
<comment type="caution">
    <text evidence="4">The sequence shown here is derived from an EMBL/GenBank/DDBJ whole genome shotgun (WGS) entry which is preliminary data.</text>
</comment>
<dbReference type="SUPFAM" id="SSF55874">
    <property type="entry name" value="ATPase domain of HSP90 chaperone/DNA topoisomerase II/histidine kinase"/>
    <property type="match status" value="1"/>
</dbReference>
<evidence type="ECO:0000259" key="3">
    <source>
        <dbReference type="PROSITE" id="PS50109"/>
    </source>
</evidence>
<evidence type="ECO:0000313" key="5">
    <source>
        <dbReference type="Proteomes" id="UP000650524"/>
    </source>
</evidence>
<gene>
    <name evidence="4" type="ORF">H8E19_05635</name>
</gene>
<dbReference type="InterPro" id="IPR005467">
    <property type="entry name" value="His_kinase_dom"/>
</dbReference>
<dbReference type="GO" id="GO:0005524">
    <property type="term" value="F:ATP binding"/>
    <property type="evidence" value="ECO:0007669"/>
    <property type="project" value="UniProtKB-KW"/>
</dbReference>
<dbReference type="AlphaFoldDB" id="A0A8J6MWH9"/>
<dbReference type="SMART" id="SM00387">
    <property type="entry name" value="HATPase_c"/>
    <property type="match status" value="1"/>
</dbReference>
<sequence length="178" mass="19573">MQDLSLHILDIVENATEAGATLIEIYISEDKNKDLLQITIKDNGRGMDAAMVKGVKDPFMTTRTTRRVGMGIPLLEQAAKETGGNLQIISEAGKGTEVVATFQESHIDRKPVGDMGATLATLIMGNPDLDFRYYSNLEGEEIEVDTQYIRGELNDSISINDPAVINLIKDLFKKNTKS</sequence>
<name>A0A8J6MWH9_9DELT</name>
<feature type="domain" description="Histidine kinase" evidence="3">
    <location>
        <begin position="1"/>
        <end position="106"/>
    </location>
</feature>
<dbReference type="PRINTS" id="PR00344">
    <property type="entry name" value="BCTRLSENSOR"/>
</dbReference>